<protein>
    <recommendedName>
        <fullName evidence="4">SHSP domain-containing protein</fullName>
    </recommendedName>
</protein>
<evidence type="ECO:0000259" key="4">
    <source>
        <dbReference type="PROSITE" id="PS01031"/>
    </source>
</evidence>
<keyword evidence="6" id="KW-1185">Reference proteome</keyword>
<feature type="domain" description="SHSP" evidence="4">
    <location>
        <begin position="64"/>
        <end position="181"/>
    </location>
</feature>
<dbReference type="EMBL" id="CM035410">
    <property type="protein sequence ID" value="KAH7437745.1"/>
    <property type="molecule type" value="Genomic_DNA"/>
</dbReference>
<comment type="similarity">
    <text evidence="2 3">Belongs to the small heat shock protein (HSP20) family.</text>
</comment>
<evidence type="ECO:0000256" key="2">
    <source>
        <dbReference type="PROSITE-ProRule" id="PRU00285"/>
    </source>
</evidence>
<name>A0A8T2UVY2_CERRI</name>
<comment type="caution">
    <text evidence="5">The sequence shown here is derived from an EMBL/GenBank/DDBJ whole genome shotgun (WGS) entry which is preliminary data.</text>
</comment>
<dbReference type="PROSITE" id="PS01031">
    <property type="entry name" value="SHSP"/>
    <property type="match status" value="1"/>
</dbReference>
<dbReference type="AlphaFoldDB" id="A0A8T2UVY2"/>
<dbReference type="InterPro" id="IPR008978">
    <property type="entry name" value="HSP20-like_chaperone"/>
</dbReference>
<accession>A0A8T2UVY2</accession>
<dbReference type="InterPro" id="IPR031107">
    <property type="entry name" value="Small_HSP"/>
</dbReference>
<organism evidence="5 6">
    <name type="scientific">Ceratopteris richardii</name>
    <name type="common">Triangle waterfern</name>
    <dbReference type="NCBI Taxonomy" id="49495"/>
    <lineage>
        <taxon>Eukaryota</taxon>
        <taxon>Viridiplantae</taxon>
        <taxon>Streptophyta</taxon>
        <taxon>Embryophyta</taxon>
        <taxon>Tracheophyta</taxon>
        <taxon>Polypodiopsida</taxon>
        <taxon>Polypodiidae</taxon>
        <taxon>Polypodiales</taxon>
        <taxon>Pteridineae</taxon>
        <taxon>Pteridaceae</taxon>
        <taxon>Parkerioideae</taxon>
        <taxon>Ceratopteris</taxon>
    </lineage>
</organism>
<dbReference type="Proteomes" id="UP000825935">
    <property type="component" value="Chromosome 5"/>
</dbReference>
<evidence type="ECO:0000256" key="1">
    <source>
        <dbReference type="ARBA" id="ARBA00023016"/>
    </source>
</evidence>
<dbReference type="OrthoDB" id="1245404at2759"/>
<sequence>MMSYMFVEEPDLTFSDLYGPDLTFPDIYGSEDLSGLWMSDEGLRDTAESSGNVQETPRRRMSRRARHAAFMKVDWLETSDAHILKVDLPGMKREDVKVTLEGTRLKITGERHAEKIEGPHSWHRLERPKGRFTRKFPLPHEPFRVDIDAIKASFQDGVLTVNIPIKGEPKREVKTIDISPV</sequence>
<dbReference type="InterPro" id="IPR002068">
    <property type="entry name" value="A-crystallin/Hsp20_dom"/>
</dbReference>
<evidence type="ECO:0000256" key="3">
    <source>
        <dbReference type="RuleBase" id="RU003616"/>
    </source>
</evidence>
<dbReference type="Pfam" id="PF00011">
    <property type="entry name" value="HSP20"/>
    <property type="match status" value="1"/>
</dbReference>
<evidence type="ECO:0000313" key="5">
    <source>
        <dbReference type="EMBL" id="KAH7437745.1"/>
    </source>
</evidence>
<proteinExistence type="inferred from homology"/>
<dbReference type="PANTHER" id="PTHR11527">
    <property type="entry name" value="HEAT-SHOCK PROTEIN 20 FAMILY MEMBER"/>
    <property type="match status" value="1"/>
</dbReference>
<keyword evidence="1" id="KW-0346">Stress response</keyword>
<reference evidence="5" key="1">
    <citation type="submission" date="2021-08" db="EMBL/GenBank/DDBJ databases">
        <title>WGS assembly of Ceratopteris richardii.</title>
        <authorList>
            <person name="Marchant D.B."/>
            <person name="Chen G."/>
            <person name="Jenkins J."/>
            <person name="Shu S."/>
            <person name="Leebens-Mack J."/>
            <person name="Grimwood J."/>
            <person name="Schmutz J."/>
            <person name="Soltis P."/>
            <person name="Soltis D."/>
            <person name="Chen Z.-H."/>
        </authorList>
    </citation>
    <scope>NUCLEOTIDE SEQUENCE</scope>
    <source>
        <strain evidence="5">Whitten #5841</strain>
        <tissue evidence="5">Leaf</tissue>
    </source>
</reference>
<dbReference type="OMA" id="PHTWRRI"/>
<dbReference type="SUPFAM" id="SSF49764">
    <property type="entry name" value="HSP20-like chaperones"/>
    <property type="match status" value="1"/>
</dbReference>
<evidence type="ECO:0000313" key="6">
    <source>
        <dbReference type="Proteomes" id="UP000825935"/>
    </source>
</evidence>
<dbReference type="Gene3D" id="2.60.40.790">
    <property type="match status" value="1"/>
</dbReference>
<gene>
    <name evidence="5" type="ORF">KP509_05G086800</name>
</gene>